<dbReference type="FunFam" id="3.30.70.100:FF:000022">
    <property type="entry name" value="Putative cadmium/zinc-transporting ATPase 3"/>
    <property type="match status" value="1"/>
</dbReference>
<evidence type="ECO:0000256" key="2">
    <source>
        <dbReference type="ARBA" id="ARBA00006024"/>
    </source>
</evidence>
<dbReference type="InterPro" id="IPR023299">
    <property type="entry name" value="ATPase_P-typ_cyto_dom_N"/>
</dbReference>
<dbReference type="InterPro" id="IPR006121">
    <property type="entry name" value="HMA_dom"/>
</dbReference>
<organism evidence="12 13">
    <name type="scientific">Aquilegia coerulea</name>
    <name type="common">Rocky mountain columbine</name>
    <dbReference type="NCBI Taxonomy" id="218851"/>
    <lineage>
        <taxon>Eukaryota</taxon>
        <taxon>Viridiplantae</taxon>
        <taxon>Streptophyta</taxon>
        <taxon>Embryophyta</taxon>
        <taxon>Tracheophyta</taxon>
        <taxon>Spermatophyta</taxon>
        <taxon>Magnoliopsida</taxon>
        <taxon>Ranunculales</taxon>
        <taxon>Ranunculaceae</taxon>
        <taxon>Thalictroideae</taxon>
        <taxon>Aquilegia</taxon>
    </lineage>
</organism>
<reference evidence="12 13" key="1">
    <citation type="submission" date="2017-09" db="EMBL/GenBank/DDBJ databases">
        <title>WGS assembly of Aquilegia coerulea Goldsmith.</title>
        <authorList>
            <person name="Hodges S."/>
            <person name="Kramer E."/>
            <person name="Nordborg M."/>
            <person name="Tomkins J."/>
            <person name="Borevitz J."/>
            <person name="Derieg N."/>
            <person name="Yan J."/>
            <person name="Mihaltcheva S."/>
            <person name="Hayes R.D."/>
            <person name="Rokhsar D."/>
        </authorList>
    </citation>
    <scope>NUCLEOTIDE SEQUENCE [LARGE SCALE GENOMIC DNA]</scope>
    <source>
        <strain evidence="13">cv. Goldsmith</strain>
    </source>
</reference>
<gene>
    <name evidence="12" type="ORF">AQUCO_01800119v1</name>
</gene>
<dbReference type="FunFam" id="2.70.150.10:FF:000002">
    <property type="entry name" value="Copper-transporting ATPase 1, putative"/>
    <property type="match status" value="1"/>
</dbReference>
<feature type="transmembrane region" description="Helical" evidence="10">
    <location>
        <begin position="90"/>
        <end position="107"/>
    </location>
</feature>
<dbReference type="InterPro" id="IPR027256">
    <property type="entry name" value="P-typ_ATPase_IB"/>
</dbReference>
<comment type="similarity">
    <text evidence="2 10">Belongs to the cation transport ATPase (P-type) (TC 3.A.3) family. Type IB subfamily.</text>
</comment>
<sequence>MEAKKYQKSYFDVLGICCSSEVPLIMNMLRPLNGVQDVNVIVPSRTVIVIHDNLVISDIQIVKVLNQARLEANIRAYGQEKHGKKWPKPYTIACGILVVVSTFKFIYHPMEWVALGAIALGIPPILFRSFVAVRNCTFDVNILVLIAVGGTIGLRDYWEGGTIVFLFTIAEWLESRASHKANAVMTSLMSMAPQKAVLAETGETIAAKDVVIDTVLAVKAGEVIPIDGVVVEGNCEVDEKTLTGESLPVPKQVQSTVWAGTINLNGYISVKTTALAEDCVVAKMAKLVEEAQNSKSKTQRLVDKFAKYYTPAVMLASIGLIVVPAALGWHNLKHWAHLALVMLVSACPCALILSTPVATFCAFTKAATSGILIKGGDYLEVLAEIKVMAFDKTGTLTRGEFSVSDFRSILPDVDLNTLLYWVSSIESKASHPMAAALVDYGRLKSIEPKPENVKEFQDFPGEGIYGEIDGKCIYVGNKKIAKRAGCETVPSQGDDKKGETFGYIFSGENLLGVFSMADTCRSGIQEAITELKSLGIKTTMLTGDSYTAAMRVQAKLGHALDEVHAELLPEEKVKIIKDLKKEGPTAMIGDGVNDAPALATAHIGISMGIAGSAMAIETGQITLMSNDIRKLPQAIRLARRTRWKIRQNVALSFVTKAAILALAFCGHPLLWAAVLADVGTCLLVIFNSMLILQGTTKHRVKCHKFACAPDNTGHGSRSGCGHPPNDKHGCGSKDAHNLHSSVSHIHEKSCSHGDPPSMCGHKKDQTYTPRTPCQTANPGLCGHPPNDKHGCGLKDAHNLHSSVSHIHEESCSHGDPPSMCGHKKDHTCTPRTPCQTAIPGLCGKSNVSLAKCDGHRRCSTVSHETPAHVIQINKVDNKVDTCQNHSNDDHIVCTDQVNTSSICSKISHHAKNACQGHSTSATSTEISNLDEDLKLKEVCEGHADHSHKDLNKKYHHHHHHQQPCHALKNGAETTTLISGGCLDNRGRHVDCQAKMSMFHEPNNCIMGICSEELNKVMHTCASLEKR</sequence>
<dbReference type="NCBIfam" id="TIGR01525">
    <property type="entry name" value="ATPase-IB_hvy"/>
    <property type="match status" value="1"/>
</dbReference>
<dbReference type="InterPro" id="IPR044492">
    <property type="entry name" value="P_typ_ATPase_HD_dom"/>
</dbReference>
<dbReference type="InterPro" id="IPR051014">
    <property type="entry name" value="Cation_Transport_ATPase_IB"/>
</dbReference>
<dbReference type="Pfam" id="PF00702">
    <property type="entry name" value="Hydrolase"/>
    <property type="match status" value="1"/>
</dbReference>
<dbReference type="InterPro" id="IPR036412">
    <property type="entry name" value="HAD-like_sf"/>
</dbReference>
<evidence type="ECO:0000256" key="5">
    <source>
        <dbReference type="ARBA" id="ARBA00022741"/>
    </source>
</evidence>
<dbReference type="SUPFAM" id="SSF55008">
    <property type="entry name" value="HMA, heavy metal-associated domain"/>
    <property type="match status" value="1"/>
</dbReference>
<dbReference type="Proteomes" id="UP000230069">
    <property type="component" value="Unassembled WGS sequence"/>
</dbReference>
<dbReference type="SFLD" id="SFLDS00003">
    <property type="entry name" value="Haloacid_Dehalogenase"/>
    <property type="match status" value="1"/>
</dbReference>
<keyword evidence="8 10" id="KW-1133">Transmembrane helix</keyword>
<dbReference type="EMBL" id="KZ305035">
    <property type="protein sequence ID" value="PIA43858.1"/>
    <property type="molecule type" value="Genomic_DNA"/>
</dbReference>
<dbReference type="Gene3D" id="3.30.70.100">
    <property type="match status" value="1"/>
</dbReference>
<dbReference type="InterPro" id="IPR018303">
    <property type="entry name" value="ATPase_P-typ_P_site"/>
</dbReference>
<dbReference type="GO" id="GO:0005524">
    <property type="term" value="F:ATP binding"/>
    <property type="evidence" value="ECO:0007669"/>
    <property type="project" value="UniProtKB-UniRule"/>
</dbReference>
<dbReference type="GO" id="GO:0016887">
    <property type="term" value="F:ATP hydrolysis activity"/>
    <property type="evidence" value="ECO:0007669"/>
    <property type="project" value="InterPro"/>
</dbReference>
<dbReference type="InParanoid" id="A0A2G5DK17"/>
<dbReference type="PROSITE" id="PS50846">
    <property type="entry name" value="HMA_2"/>
    <property type="match status" value="1"/>
</dbReference>
<proteinExistence type="inferred from homology"/>
<dbReference type="SUPFAM" id="SSF56784">
    <property type="entry name" value="HAD-like"/>
    <property type="match status" value="1"/>
</dbReference>
<protein>
    <recommendedName>
        <fullName evidence="11">HMA domain-containing protein</fullName>
    </recommendedName>
</protein>
<dbReference type="SUPFAM" id="SSF81665">
    <property type="entry name" value="Calcium ATPase, transmembrane domain M"/>
    <property type="match status" value="1"/>
</dbReference>
<dbReference type="Gene3D" id="3.40.50.1000">
    <property type="entry name" value="HAD superfamily/HAD-like"/>
    <property type="match status" value="1"/>
</dbReference>
<evidence type="ECO:0000313" key="13">
    <source>
        <dbReference type="Proteomes" id="UP000230069"/>
    </source>
</evidence>
<dbReference type="Pfam" id="PF00122">
    <property type="entry name" value="E1-E2_ATPase"/>
    <property type="match status" value="1"/>
</dbReference>
<feature type="transmembrane region" description="Helical" evidence="10">
    <location>
        <begin position="670"/>
        <end position="692"/>
    </location>
</feature>
<dbReference type="InterPro" id="IPR001757">
    <property type="entry name" value="P_typ_ATPase"/>
</dbReference>
<evidence type="ECO:0000256" key="10">
    <source>
        <dbReference type="RuleBase" id="RU362081"/>
    </source>
</evidence>
<keyword evidence="3 10" id="KW-0812">Transmembrane</keyword>
<feature type="transmembrane region" description="Helical" evidence="10">
    <location>
        <begin position="113"/>
        <end position="133"/>
    </location>
</feature>
<dbReference type="PANTHER" id="PTHR48085:SF5">
    <property type="entry name" value="CADMIUM_ZINC-TRANSPORTING ATPASE HMA4-RELATED"/>
    <property type="match status" value="1"/>
</dbReference>
<keyword evidence="9 10" id="KW-0472">Membrane</keyword>
<feature type="domain" description="HMA" evidence="11">
    <location>
        <begin position="7"/>
        <end position="73"/>
    </location>
</feature>
<feature type="transmembrane region" description="Helical" evidence="10">
    <location>
        <begin position="308"/>
        <end position="329"/>
    </location>
</feature>
<name>A0A2G5DK17_AQUCA</name>
<evidence type="ECO:0000256" key="8">
    <source>
        <dbReference type="ARBA" id="ARBA00022989"/>
    </source>
</evidence>
<evidence type="ECO:0000256" key="6">
    <source>
        <dbReference type="ARBA" id="ARBA00022840"/>
    </source>
</evidence>
<keyword evidence="4 10" id="KW-0479">Metal-binding</keyword>
<dbReference type="GO" id="GO:0046872">
    <property type="term" value="F:metal ion binding"/>
    <property type="evidence" value="ECO:0007669"/>
    <property type="project" value="UniProtKB-KW"/>
</dbReference>
<dbReference type="SFLD" id="SFLDG00002">
    <property type="entry name" value="C1.7:_P-type_atpase_like"/>
    <property type="match status" value="1"/>
</dbReference>
<dbReference type="NCBIfam" id="TIGR01494">
    <property type="entry name" value="ATPase_P-type"/>
    <property type="match status" value="1"/>
</dbReference>
<dbReference type="GO" id="GO:0016020">
    <property type="term" value="C:membrane"/>
    <property type="evidence" value="ECO:0007669"/>
    <property type="project" value="UniProtKB-SubCell"/>
</dbReference>
<evidence type="ECO:0000256" key="3">
    <source>
        <dbReference type="ARBA" id="ARBA00022692"/>
    </source>
</evidence>
<dbReference type="OrthoDB" id="432719at2759"/>
<dbReference type="FunFam" id="3.40.1110.10:FF:000043">
    <property type="entry name" value="Putative cadmium/zinc-transporting ATPase 3"/>
    <property type="match status" value="1"/>
</dbReference>
<dbReference type="GO" id="GO:0019829">
    <property type="term" value="F:ATPase-coupled monoatomic cation transmembrane transporter activity"/>
    <property type="evidence" value="ECO:0007669"/>
    <property type="project" value="InterPro"/>
</dbReference>
<dbReference type="InterPro" id="IPR059000">
    <property type="entry name" value="ATPase_P-type_domA"/>
</dbReference>
<evidence type="ECO:0000259" key="11">
    <source>
        <dbReference type="PROSITE" id="PS50846"/>
    </source>
</evidence>
<dbReference type="SUPFAM" id="SSF81653">
    <property type="entry name" value="Calcium ATPase, transduction domain A"/>
    <property type="match status" value="1"/>
</dbReference>
<evidence type="ECO:0000313" key="12">
    <source>
        <dbReference type="EMBL" id="PIA43858.1"/>
    </source>
</evidence>
<comment type="subcellular location">
    <subcellularLocation>
        <location evidence="1">Membrane</location>
        <topology evidence="1">Multi-pass membrane protein</topology>
    </subcellularLocation>
</comment>
<dbReference type="PANTHER" id="PTHR48085">
    <property type="entry name" value="CADMIUM/ZINC-TRANSPORTING ATPASE HMA2-RELATED"/>
    <property type="match status" value="1"/>
</dbReference>
<dbReference type="PROSITE" id="PS00154">
    <property type="entry name" value="ATPASE_E1_E2"/>
    <property type="match status" value="1"/>
</dbReference>
<evidence type="ECO:0000256" key="1">
    <source>
        <dbReference type="ARBA" id="ARBA00004141"/>
    </source>
</evidence>
<dbReference type="STRING" id="218851.A0A2G5DK17"/>
<evidence type="ECO:0000256" key="7">
    <source>
        <dbReference type="ARBA" id="ARBA00022967"/>
    </source>
</evidence>
<keyword evidence="13" id="KW-1185">Reference proteome</keyword>
<dbReference type="CDD" id="cd02079">
    <property type="entry name" value="P-type_ATPase_HM"/>
    <property type="match status" value="1"/>
</dbReference>
<dbReference type="PRINTS" id="PR00119">
    <property type="entry name" value="CATATPASE"/>
</dbReference>
<dbReference type="InterPro" id="IPR008250">
    <property type="entry name" value="ATPase_P-typ_transduc_dom_A_sf"/>
</dbReference>
<dbReference type="NCBIfam" id="TIGR01512">
    <property type="entry name" value="ATPase-IB2_Cd"/>
    <property type="match status" value="1"/>
</dbReference>
<dbReference type="InterPro" id="IPR036163">
    <property type="entry name" value="HMA_dom_sf"/>
</dbReference>
<feature type="transmembrane region" description="Helical" evidence="10">
    <location>
        <begin position="335"/>
        <end position="363"/>
    </location>
</feature>
<keyword evidence="7" id="KW-1278">Translocase</keyword>
<accession>A0A2G5DK17</accession>
<evidence type="ECO:0000256" key="9">
    <source>
        <dbReference type="ARBA" id="ARBA00023136"/>
    </source>
</evidence>
<keyword evidence="6 10" id="KW-0067">ATP-binding</keyword>
<dbReference type="SFLD" id="SFLDF00027">
    <property type="entry name" value="p-type_atpase"/>
    <property type="match status" value="1"/>
</dbReference>
<dbReference type="FunCoup" id="A0A2G5DK17">
    <property type="interactions" value="29"/>
</dbReference>
<dbReference type="Gene3D" id="3.40.1110.10">
    <property type="entry name" value="Calcium-transporting ATPase, cytoplasmic domain N"/>
    <property type="match status" value="1"/>
</dbReference>
<keyword evidence="5 10" id="KW-0547">Nucleotide-binding</keyword>
<evidence type="ECO:0000256" key="4">
    <source>
        <dbReference type="ARBA" id="ARBA00022723"/>
    </source>
</evidence>
<dbReference type="Gene3D" id="2.70.150.10">
    <property type="entry name" value="Calcium-transporting ATPase, cytoplasmic transduction domain A"/>
    <property type="match status" value="1"/>
</dbReference>
<dbReference type="AlphaFoldDB" id="A0A2G5DK17"/>
<dbReference type="InterPro" id="IPR023298">
    <property type="entry name" value="ATPase_P-typ_TM_dom_sf"/>
</dbReference>
<feature type="transmembrane region" description="Helical" evidence="10">
    <location>
        <begin position="645"/>
        <end position="664"/>
    </location>
</feature>
<dbReference type="InterPro" id="IPR023214">
    <property type="entry name" value="HAD_sf"/>
</dbReference>